<evidence type="ECO:0000256" key="4">
    <source>
        <dbReference type="ARBA" id="ARBA00023136"/>
    </source>
</evidence>
<feature type="transmembrane region" description="Helical" evidence="5">
    <location>
        <begin position="185"/>
        <end position="204"/>
    </location>
</feature>
<evidence type="ECO:0000313" key="9">
    <source>
        <dbReference type="Proteomes" id="UP000596742"/>
    </source>
</evidence>
<feature type="transmembrane region" description="Helical" evidence="5">
    <location>
        <begin position="267"/>
        <end position="293"/>
    </location>
</feature>
<dbReference type="PROSITE" id="PS50262">
    <property type="entry name" value="G_PROTEIN_RECEP_F1_2"/>
    <property type="match status" value="1"/>
</dbReference>
<feature type="transmembrane region" description="Helical" evidence="5">
    <location>
        <begin position="92"/>
        <end position="116"/>
    </location>
</feature>
<comment type="caution">
    <text evidence="8">The sequence shown here is derived from an EMBL/GenBank/DDBJ whole genome shotgun (WGS) entry which is preliminary data.</text>
</comment>
<keyword evidence="3 5" id="KW-1133">Transmembrane helix</keyword>
<dbReference type="Proteomes" id="UP000596742">
    <property type="component" value="Unassembled WGS sequence"/>
</dbReference>
<evidence type="ECO:0000256" key="5">
    <source>
        <dbReference type="SAM" id="Phobius"/>
    </source>
</evidence>
<keyword evidence="4 5" id="KW-0472">Membrane</keyword>
<feature type="transmembrane region" description="Helical" evidence="5">
    <location>
        <begin position="163"/>
        <end position="179"/>
    </location>
</feature>
<gene>
    <name evidence="8" type="ORF">MGAL_10B061310</name>
</gene>
<feature type="transmembrane region" description="Helical" evidence="5">
    <location>
        <begin position="131"/>
        <end position="151"/>
    </location>
</feature>
<dbReference type="PROSITE" id="PS51257">
    <property type="entry name" value="PROKAR_LIPOPROTEIN"/>
    <property type="match status" value="1"/>
</dbReference>
<comment type="subcellular location">
    <subcellularLocation>
        <location evidence="1">Membrane</location>
    </subcellularLocation>
</comment>
<dbReference type="InterPro" id="IPR017452">
    <property type="entry name" value="GPCR_Rhodpsn_7TM"/>
</dbReference>
<dbReference type="InterPro" id="IPR052954">
    <property type="entry name" value="GPCR-Ligand_Int"/>
</dbReference>
<dbReference type="SUPFAM" id="SSF81321">
    <property type="entry name" value="Family A G protein-coupled receptor-like"/>
    <property type="match status" value="1"/>
</dbReference>
<keyword evidence="2 5" id="KW-0812">Transmembrane</keyword>
<evidence type="ECO:0000256" key="2">
    <source>
        <dbReference type="ARBA" id="ARBA00022692"/>
    </source>
</evidence>
<proteinExistence type="predicted"/>
<evidence type="ECO:0000313" key="8">
    <source>
        <dbReference type="EMBL" id="VDI37801.1"/>
    </source>
</evidence>
<sequence length="421" mass="47841">MGEKSLLFLSVIISCAHPATRNIFVECVYTTYVSRNEPFAESSTSFGINISDNENITSTVSQMTISDISTGHPLTQTPSSDLKRIADDLRKIVFYVEPIVCVAGLILNVMGLIVFVSQHKHDNATNFIKCFLISNICLLVLQFFFFLSYRIKYIYKDSTATDIMKWVLLFSGVFLLYAVRAVTYAMYAVMSVNSFVAIAFPFYMNRFILSQHPKRTTFIIVLINLIVFSFNMFRFQYKAVTNLYTGKVSFIVQYTELASQNMNIFNVYGFVGILVTYLIPIPTTIVFFILTLISLKRSSTSKAVSSNDKLKEVKLNFTRRLTKIFLTVSFVQIVVGFPYMVFLIFAKVDNEFKIGGSKIYVGTILSLIFGTLDNVKHGAFPVLFFAMSSSFRESFCEMYFCKKSVNDRNIQISETSLTFGQ</sequence>
<protein>
    <recommendedName>
        <fullName evidence="7">G-protein coupled receptors family 1 profile domain-containing protein</fullName>
    </recommendedName>
</protein>
<evidence type="ECO:0000259" key="7">
    <source>
        <dbReference type="PROSITE" id="PS50262"/>
    </source>
</evidence>
<accession>A0A8B6ERC2</accession>
<dbReference type="PANTHER" id="PTHR46641:SF2">
    <property type="entry name" value="FMRFAMIDE RECEPTOR"/>
    <property type="match status" value="1"/>
</dbReference>
<keyword evidence="6" id="KW-0732">Signal</keyword>
<feature type="signal peptide" evidence="6">
    <location>
        <begin position="1"/>
        <end position="21"/>
    </location>
</feature>
<feature type="transmembrane region" description="Helical" evidence="5">
    <location>
        <begin position="216"/>
        <end position="237"/>
    </location>
</feature>
<dbReference type="AlphaFoldDB" id="A0A8B6ERC2"/>
<evidence type="ECO:0000256" key="6">
    <source>
        <dbReference type="SAM" id="SignalP"/>
    </source>
</evidence>
<dbReference type="PANTHER" id="PTHR46641">
    <property type="entry name" value="FMRFAMIDE RECEPTOR-RELATED"/>
    <property type="match status" value="1"/>
</dbReference>
<feature type="domain" description="G-protein coupled receptors family 1 profile" evidence="7">
    <location>
        <begin position="107"/>
        <end position="384"/>
    </location>
</feature>
<organism evidence="8 9">
    <name type="scientific">Mytilus galloprovincialis</name>
    <name type="common">Mediterranean mussel</name>
    <dbReference type="NCBI Taxonomy" id="29158"/>
    <lineage>
        <taxon>Eukaryota</taxon>
        <taxon>Metazoa</taxon>
        <taxon>Spiralia</taxon>
        <taxon>Lophotrochozoa</taxon>
        <taxon>Mollusca</taxon>
        <taxon>Bivalvia</taxon>
        <taxon>Autobranchia</taxon>
        <taxon>Pteriomorphia</taxon>
        <taxon>Mytilida</taxon>
        <taxon>Mytiloidea</taxon>
        <taxon>Mytilidae</taxon>
        <taxon>Mytilinae</taxon>
        <taxon>Mytilus</taxon>
    </lineage>
</organism>
<evidence type="ECO:0000256" key="1">
    <source>
        <dbReference type="ARBA" id="ARBA00004370"/>
    </source>
</evidence>
<dbReference type="Gene3D" id="1.20.1070.10">
    <property type="entry name" value="Rhodopsin 7-helix transmembrane proteins"/>
    <property type="match status" value="1"/>
</dbReference>
<dbReference type="EMBL" id="UYJE01005494">
    <property type="protein sequence ID" value="VDI37801.1"/>
    <property type="molecule type" value="Genomic_DNA"/>
</dbReference>
<keyword evidence="9" id="KW-1185">Reference proteome</keyword>
<feature type="transmembrane region" description="Helical" evidence="5">
    <location>
        <begin position="324"/>
        <end position="345"/>
    </location>
</feature>
<dbReference type="GO" id="GO:0016020">
    <property type="term" value="C:membrane"/>
    <property type="evidence" value="ECO:0007669"/>
    <property type="project" value="UniProtKB-SubCell"/>
</dbReference>
<reference evidence="8" key="1">
    <citation type="submission" date="2018-11" db="EMBL/GenBank/DDBJ databases">
        <authorList>
            <person name="Alioto T."/>
            <person name="Alioto T."/>
        </authorList>
    </citation>
    <scope>NUCLEOTIDE SEQUENCE</scope>
</reference>
<evidence type="ECO:0000256" key="3">
    <source>
        <dbReference type="ARBA" id="ARBA00022989"/>
    </source>
</evidence>
<feature type="chain" id="PRO_5032876804" description="G-protein coupled receptors family 1 profile domain-containing protein" evidence="6">
    <location>
        <begin position="22"/>
        <end position="421"/>
    </location>
</feature>
<name>A0A8B6ERC2_MYTGA</name>